<gene>
    <name evidence="1" type="ORF">CDAR_580201</name>
</gene>
<evidence type="ECO:0000313" key="1">
    <source>
        <dbReference type="EMBL" id="GIX98620.1"/>
    </source>
</evidence>
<keyword evidence="2" id="KW-1185">Reference proteome</keyword>
<protein>
    <submittedName>
        <fullName evidence="1">Uncharacterized protein</fullName>
    </submittedName>
</protein>
<organism evidence="1 2">
    <name type="scientific">Caerostris darwini</name>
    <dbReference type="NCBI Taxonomy" id="1538125"/>
    <lineage>
        <taxon>Eukaryota</taxon>
        <taxon>Metazoa</taxon>
        <taxon>Ecdysozoa</taxon>
        <taxon>Arthropoda</taxon>
        <taxon>Chelicerata</taxon>
        <taxon>Arachnida</taxon>
        <taxon>Araneae</taxon>
        <taxon>Araneomorphae</taxon>
        <taxon>Entelegynae</taxon>
        <taxon>Araneoidea</taxon>
        <taxon>Araneidae</taxon>
        <taxon>Caerostris</taxon>
    </lineage>
</organism>
<sequence length="87" mass="9946">MTLKLWRNDEETIKKNSDGNRFASSYLHPPYNALNSFFSKWKAGGRQCPTMPRVKVQRPGFLLTSVPNHQIANQMPASHGRCSSHFK</sequence>
<name>A0AAV4PNS5_9ARAC</name>
<reference evidence="1 2" key="1">
    <citation type="submission" date="2021-06" db="EMBL/GenBank/DDBJ databases">
        <title>Caerostris darwini draft genome.</title>
        <authorList>
            <person name="Kono N."/>
            <person name="Arakawa K."/>
        </authorList>
    </citation>
    <scope>NUCLEOTIDE SEQUENCE [LARGE SCALE GENOMIC DNA]</scope>
</reference>
<proteinExistence type="predicted"/>
<accession>A0AAV4PNS5</accession>
<comment type="caution">
    <text evidence="1">The sequence shown here is derived from an EMBL/GenBank/DDBJ whole genome shotgun (WGS) entry which is preliminary data.</text>
</comment>
<dbReference type="Proteomes" id="UP001054837">
    <property type="component" value="Unassembled WGS sequence"/>
</dbReference>
<dbReference type="AlphaFoldDB" id="A0AAV4PNS5"/>
<evidence type="ECO:0000313" key="2">
    <source>
        <dbReference type="Proteomes" id="UP001054837"/>
    </source>
</evidence>
<dbReference type="EMBL" id="BPLQ01003196">
    <property type="protein sequence ID" value="GIX98620.1"/>
    <property type="molecule type" value="Genomic_DNA"/>
</dbReference>